<feature type="transmembrane region" description="Helical" evidence="1">
    <location>
        <begin position="15"/>
        <end position="34"/>
    </location>
</feature>
<keyword evidence="1" id="KW-0812">Transmembrane</keyword>
<reference evidence="2 3" key="1">
    <citation type="submission" date="2012-05" db="EMBL/GenBank/DDBJ databases">
        <title>Recombination and specialization in a pathogen metapopulation.</title>
        <authorList>
            <person name="Gardiner A."/>
            <person name="Kemen E."/>
            <person name="Schultz-Larsen T."/>
            <person name="MacLean D."/>
            <person name="Van Oosterhout C."/>
            <person name="Jones J.D.G."/>
        </authorList>
    </citation>
    <scope>NUCLEOTIDE SEQUENCE [LARGE SCALE GENOMIC DNA]</scope>
    <source>
        <strain evidence="2 3">Ac Nc2</strain>
    </source>
</reference>
<dbReference type="OrthoDB" id="122216at2759"/>
<protein>
    <submittedName>
        <fullName evidence="2">Uncharacterized protein</fullName>
    </submittedName>
</protein>
<keyword evidence="3" id="KW-1185">Reference proteome</keyword>
<accession>A0A024GHC3</accession>
<dbReference type="Proteomes" id="UP000053237">
    <property type="component" value="Unassembled WGS sequence"/>
</dbReference>
<name>A0A024GHC3_9STRA</name>
<evidence type="ECO:0000313" key="2">
    <source>
        <dbReference type="EMBL" id="CCI45747.1"/>
    </source>
</evidence>
<keyword evidence="1" id="KW-0472">Membrane</keyword>
<dbReference type="AlphaFoldDB" id="A0A024GHC3"/>
<proteinExistence type="predicted"/>
<sequence>MTAIEFNDFIRVTEMTGFLAVATASPTAFSLMVAKTLENEFRKRNYTTIPSGTSHQSGKLAPLLWRQAMCVRTYDLNETAVRTESLYMRPIFSGGLYNRNRKHTLSYWIKTRGVKHQDVVAVLPQETHNRSNTSAESLQESLIISPGVLVTSPQLKDAVVYVTPQPTGNHSESDLT</sequence>
<evidence type="ECO:0000256" key="1">
    <source>
        <dbReference type="SAM" id="Phobius"/>
    </source>
</evidence>
<organism evidence="2 3">
    <name type="scientific">Albugo candida</name>
    <dbReference type="NCBI Taxonomy" id="65357"/>
    <lineage>
        <taxon>Eukaryota</taxon>
        <taxon>Sar</taxon>
        <taxon>Stramenopiles</taxon>
        <taxon>Oomycota</taxon>
        <taxon>Peronosporomycetes</taxon>
        <taxon>Albuginales</taxon>
        <taxon>Albuginaceae</taxon>
        <taxon>Albugo</taxon>
    </lineage>
</organism>
<gene>
    <name evidence="2" type="ORF">BN9_066570</name>
</gene>
<keyword evidence="1" id="KW-1133">Transmembrane helix</keyword>
<dbReference type="InParanoid" id="A0A024GHC3"/>
<evidence type="ECO:0000313" key="3">
    <source>
        <dbReference type="Proteomes" id="UP000053237"/>
    </source>
</evidence>
<dbReference type="EMBL" id="CAIX01000107">
    <property type="protein sequence ID" value="CCI45747.1"/>
    <property type="molecule type" value="Genomic_DNA"/>
</dbReference>
<comment type="caution">
    <text evidence="2">The sequence shown here is derived from an EMBL/GenBank/DDBJ whole genome shotgun (WGS) entry which is preliminary data.</text>
</comment>